<feature type="repeat" description="Pumilio" evidence="6">
    <location>
        <begin position="88"/>
        <end position="124"/>
    </location>
</feature>
<dbReference type="GO" id="GO:0006417">
    <property type="term" value="P:regulation of translation"/>
    <property type="evidence" value="ECO:0007669"/>
    <property type="project" value="UniProtKB-KW"/>
</dbReference>
<dbReference type="SUPFAM" id="SSF48371">
    <property type="entry name" value="ARM repeat"/>
    <property type="match status" value="1"/>
</dbReference>
<feature type="domain" description="PUM-HD" evidence="7">
    <location>
        <begin position="1"/>
        <end position="187"/>
    </location>
</feature>
<dbReference type="InterPro" id="IPR016024">
    <property type="entry name" value="ARM-type_fold"/>
</dbReference>
<evidence type="ECO:0000256" key="6">
    <source>
        <dbReference type="PROSITE-ProRule" id="PRU00317"/>
    </source>
</evidence>
<comment type="caution">
    <text evidence="8">The sequence shown here is derived from an EMBL/GenBank/DDBJ whole genome shotgun (WGS) entry which is preliminary data.</text>
</comment>
<organism evidence="8 9">
    <name type="scientific">Rubroshorea leprosula</name>
    <dbReference type="NCBI Taxonomy" id="152421"/>
    <lineage>
        <taxon>Eukaryota</taxon>
        <taxon>Viridiplantae</taxon>
        <taxon>Streptophyta</taxon>
        <taxon>Embryophyta</taxon>
        <taxon>Tracheophyta</taxon>
        <taxon>Spermatophyta</taxon>
        <taxon>Magnoliopsida</taxon>
        <taxon>eudicotyledons</taxon>
        <taxon>Gunneridae</taxon>
        <taxon>Pentapetalae</taxon>
        <taxon>rosids</taxon>
        <taxon>malvids</taxon>
        <taxon>Malvales</taxon>
        <taxon>Dipterocarpaceae</taxon>
        <taxon>Rubroshorea</taxon>
    </lineage>
</organism>
<dbReference type="PANTHER" id="PTHR12537:SF63">
    <property type="entry name" value="PUMILIO HOMOLOG 15"/>
    <property type="match status" value="1"/>
</dbReference>
<dbReference type="GO" id="GO:0005737">
    <property type="term" value="C:cytoplasm"/>
    <property type="evidence" value="ECO:0007669"/>
    <property type="project" value="UniProtKB-SubCell"/>
</dbReference>
<evidence type="ECO:0000256" key="4">
    <source>
        <dbReference type="ARBA" id="ARBA00022845"/>
    </source>
</evidence>
<dbReference type="EMBL" id="BPVZ01000032">
    <property type="protein sequence ID" value="GKV10304.1"/>
    <property type="molecule type" value="Genomic_DNA"/>
</dbReference>
<name>A0AAV5JG02_9ROSI</name>
<protein>
    <recommendedName>
        <fullName evidence="7">PUM-HD domain-containing protein</fullName>
    </recommendedName>
</protein>
<dbReference type="GO" id="GO:0003729">
    <property type="term" value="F:mRNA binding"/>
    <property type="evidence" value="ECO:0007669"/>
    <property type="project" value="TreeGrafter"/>
</dbReference>
<dbReference type="Proteomes" id="UP001054252">
    <property type="component" value="Unassembled WGS sequence"/>
</dbReference>
<reference evidence="8 9" key="1">
    <citation type="journal article" date="2021" name="Commun. Biol.">
        <title>The genome of Shorea leprosula (Dipterocarpaceae) highlights the ecological relevance of drought in aseasonal tropical rainforests.</title>
        <authorList>
            <person name="Ng K.K.S."/>
            <person name="Kobayashi M.J."/>
            <person name="Fawcett J.A."/>
            <person name="Hatakeyama M."/>
            <person name="Paape T."/>
            <person name="Ng C.H."/>
            <person name="Ang C.C."/>
            <person name="Tnah L.H."/>
            <person name="Lee C.T."/>
            <person name="Nishiyama T."/>
            <person name="Sese J."/>
            <person name="O'Brien M.J."/>
            <person name="Copetti D."/>
            <person name="Mohd Noor M.I."/>
            <person name="Ong R.C."/>
            <person name="Putra M."/>
            <person name="Sireger I.Z."/>
            <person name="Indrioko S."/>
            <person name="Kosugi Y."/>
            <person name="Izuno A."/>
            <person name="Isagi Y."/>
            <person name="Lee S.L."/>
            <person name="Shimizu K.K."/>
        </authorList>
    </citation>
    <scope>NUCLEOTIDE SEQUENCE [LARGE SCALE GENOMIC DNA]</scope>
    <source>
        <strain evidence="8">214</strain>
    </source>
</reference>
<dbReference type="InterPro" id="IPR033133">
    <property type="entry name" value="PUM-HD"/>
</dbReference>
<dbReference type="InterPro" id="IPR001313">
    <property type="entry name" value="Pumilio_RNA-bd_rpt"/>
</dbReference>
<evidence type="ECO:0000256" key="1">
    <source>
        <dbReference type="ARBA" id="ARBA00004496"/>
    </source>
</evidence>
<keyword evidence="9" id="KW-1185">Reference proteome</keyword>
<evidence type="ECO:0000256" key="2">
    <source>
        <dbReference type="ARBA" id="ARBA00022490"/>
    </source>
</evidence>
<dbReference type="Gene3D" id="1.25.10.10">
    <property type="entry name" value="Leucine-rich Repeat Variant"/>
    <property type="match status" value="1"/>
</dbReference>
<keyword evidence="4" id="KW-0810">Translation regulation</keyword>
<evidence type="ECO:0000259" key="7">
    <source>
        <dbReference type="PROSITE" id="PS50303"/>
    </source>
</evidence>
<dbReference type="PROSITE" id="PS50303">
    <property type="entry name" value="PUM_HD"/>
    <property type="match status" value="1"/>
</dbReference>
<keyword evidence="5" id="KW-0694">RNA-binding</keyword>
<dbReference type="PROSITE" id="PS50302">
    <property type="entry name" value="PUM"/>
    <property type="match status" value="4"/>
</dbReference>
<dbReference type="SMART" id="SM00025">
    <property type="entry name" value="Pumilio"/>
    <property type="match status" value="4"/>
</dbReference>
<gene>
    <name evidence="8" type="ORF">SLEP1_g21692</name>
</gene>
<dbReference type="AlphaFoldDB" id="A0AAV5JG02"/>
<feature type="repeat" description="Pumilio" evidence="6">
    <location>
        <begin position="52"/>
        <end position="87"/>
    </location>
</feature>
<evidence type="ECO:0000313" key="8">
    <source>
        <dbReference type="EMBL" id="GKV10304.1"/>
    </source>
</evidence>
<dbReference type="Pfam" id="PF00806">
    <property type="entry name" value="PUF"/>
    <property type="match status" value="4"/>
</dbReference>
<dbReference type="PANTHER" id="PTHR12537">
    <property type="entry name" value="RNA BINDING PROTEIN PUMILIO-RELATED"/>
    <property type="match status" value="1"/>
</dbReference>
<keyword evidence="3" id="KW-0677">Repeat</keyword>
<sequence>MNSLTVDFLCQYLLNQIADNCLGVATDKSGCCVLQQCVEYAKGETREYLVGEIIANALLLAEDCYGNYVLQHLLDLRVPEITNKLLRQLGGSYMALSCNKYGSNVVEKCLMESGEQNAAQIIMELLNNQTASMLLLDPFGNYVIQSALKVSKGDVHVALLNLVWKNSPMMRSNIYGKKVLAWFEKKKFLHPDMHCKNVRRYPHEDFLQQ</sequence>
<dbReference type="InterPro" id="IPR011989">
    <property type="entry name" value="ARM-like"/>
</dbReference>
<keyword evidence="2" id="KW-0963">Cytoplasm</keyword>
<feature type="repeat" description="Pumilio" evidence="6">
    <location>
        <begin position="16"/>
        <end position="51"/>
    </location>
</feature>
<evidence type="ECO:0000313" key="9">
    <source>
        <dbReference type="Proteomes" id="UP001054252"/>
    </source>
</evidence>
<comment type="subcellular location">
    <subcellularLocation>
        <location evidence="1">Cytoplasm</location>
    </subcellularLocation>
</comment>
<feature type="repeat" description="Pumilio" evidence="6">
    <location>
        <begin position="125"/>
        <end position="161"/>
    </location>
</feature>
<proteinExistence type="predicted"/>
<accession>A0AAV5JG02</accession>
<evidence type="ECO:0000256" key="3">
    <source>
        <dbReference type="ARBA" id="ARBA00022737"/>
    </source>
</evidence>
<evidence type="ECO:0000256" key="5">
    <source>
        <dbReference type="ARBA" id="ARBA00022884"/>
    </source>
</evidence>